<dbReference type="PIRSF" id="PIRSF000332">
    <property type="entry name" value="FMO"/>
    <property type="match status" value="1"/>
</dbReference>
<keyword evidence="3 6" id="KW-0274">FAD</keyword>
<accession>A0AAP0BL98</accession>
<gene>
    <name evidence="8" type="primary">FMO1</name>
    <name evidence="8" type="ORF">KSP39_PZI008830</name>
</gene>
<organism evidence="8 9">
    <name type="scientific">Platanthera zijinensis</name>
    <dbReference type="NCBI Taxonomy" id="2320716"/>
    <lineage>
        <taxon>Eukaryota</taxon>
        <taxon>Viridiplantae</taxon>
        <taxon>Streptophyta</taxon>
        <taxon>Embryophyta</taxon>
        <taxon>Tracheophyta</taxon>
        <taxon>Spermatophyta</taxon>
        <taxon>Magnoliopsida</taxon>
        <taxon>Liliopsida</taxon>
        <taxon>Asparagales</taxon>
        <taxon>Orchidaceae</taxon>
        <taxon>Orchidoideae</taxon>
        <taxon>Orchideae</taxon>
        <taxon>Orchidinae</taxon>
        <taxon>Platanthera</taxon>
    </lineage>
</organism>
<comment type="similarity">
    <text evidence="1 6">Belongs to the FMO family.</text>
</comment>
<dbReference type="InterPro" id="IPR050346">
    <property type="entry name" value="FMO-like"/>
</dbReference>
<dbReference type="PANTHER" id="PTHR23023">
    <property type="entry name" value="DIMETHYLANILINE MONOOXYGENASE"/>
    <property type="match status" value="1"/>
</dbReference>
<protein>
    <recommendedName>
        <fullName evidence="6">Flavin-containing monooxygenase</fullName>
        <ecNumber evidence="6">1.-.-.-</ecNumber>
    </recommendedName>
</protein>
<keyword evidence="9" id="KW-1185">Reference proteome</keyword>
<dbReference type="Proteomes" id="UP001418222">
    <property type="component" value="Unassembled WGS sequence"/>
</dbReference>
<dbReference type="InterPro" id="IPR036188">
    <property type="entry name" value="FAD/NAD-bd_sf"/>
</dbReference>
<evidence type="ECO:0000256" key="2">
    <source>
        <dbReference type="ARBA" id="ARBA00022630"/>
    </source>
</evidence>
<dbReference type="FunFam" id="3.50.50.60:FF:000169">
    <property type="entry name" value="Flavin-containing monooxygenase"/>
    <property type="match status" value="1"/>
</dbReference>
<dbReference type="GO" id="GO:0050661">
    <property type="term" value="F:NADP binding"/>
    <property type="evidence" value="ECO:0007669"/>
    <property type="project" value="InterPro"/>
</dbReference>
<evidence type="ECO:0000256" key="1">
    <source>
        <dbReference type="ARBA" id="ARBA00009183"/>
    </source>
</evidence>
<feature type="transmembrane region" description="Helical" evidence="7">
    <location>
        <begin position="242"/>
        <end position="259"/>
    </location>
</feature>
<dbReference type="PRINTS" id="PR00419">
    <property type="entry name" value="ADXRDTASE"/>
</dbReference>
<keyword evidence="4" id="KW-0521">NADP</keyword>
<evidence type="ECO:0000313" key="8">
    <source>
        <dbReference type="EMBL" id="KAK8943189.1"/>
    </source>
</evidence>
<keyword evidence="7" id="KW-0812">Transmembrane</keyword>
<feature type="transmembrane region" description="Helical" evidence="7">
    <location>
        <begin position="271"/>
        <end position="291"/>
    </location>
</feature>
<dbReference type="Pfam" id="PF00743">
    <property type="entry name" value="FMO-like"/>
    <property type="match status" value="1"/>
</dbReference>
<dbReference type="SUPFAM" id="SSF51905">
    <property type="entry name" value="FAD/NAD(P)-binding domain"/>
    <property type="match status" value="2"/>
</dbReference>
<evidence type="ECO:0000313" key="9">
    <source>
        <dbReference type="Proteomes" id="UP001418222"/>
    </source>
</evidence>
<dbReference type="EC" id="1.-.-.-" evidence="6"/>
<evidence type="ECO:0000256" key="5">
    <source>
        <dbReference type="ARBA" id="ARBA00023002"/>
    </source>
</evidence>
<dbReference type="InterPro" id="IPR000960">
    <property type="entry name" value="Flavin_mOase"/>
</dbReference>
<keyword evidence="6 8" id="KW-0503">Monooxygenase</keyword>
<evidence type="ECO:0000256" key="3">
    <source>
        <dbReference type="ARBA" id="ARBA00022827"/>
    </source>
</evidence>
<evidence type="ECO:0000256" key="6">
    <source>
        <dbReference type="RuleBase" id="RU361177"/>
    </source>
</evidence>
<dbReference type="FunFam" id="3.50.50.60:FF:000170">
    <property type="entry name" value="Flavin-containing monooxygenase"/>
    <property type="match status" value="1"/>
</dbReference>
<keyword evidence="5 6" id="KW-0560">Oxidoreductase</keyword>
<dbReference type="GO" id="GO:0050660">
    <property type="term" value="F:flavin adenine dinucleotide binding"/>
    <property type="evidence" value="ECO:0007669"/>
    <property type="project" value="InterPro"/>
</dbReference>
<dbReference type="GO" id="GO:0004499">
    <property type="term" value="F:N,N-dimethylaniline monooxygenase activity"/>
    <property type="evidence" value="ECO:0007669"/>
    <property type="project" value="InterPro"/>
</dbReference>
<dbReference type="InterPro" id="IPR020946">
    <property type="entry name" value="Flavin_mOase-like"/>
</dbReference>
<keyword evidence="7" id="KW-1133">Transmembrane helix</keyword>
<dbReference type="EMBL" id="JBBWWQ010000007">
    <property type="protein sequence ID" value="KAK8943189.1"/>
    <property type="molecule type" value="Genomic_DNA"/>
</dbReference>
<comment type="caution">
    <text evidence="8">The sequence shown here is derived from an EMBL/GenBank/DDBJ whole genome shotgun (WGS) entry which is preliminary data.</text>
</comment>
<dbReference type="Gene3D" id="3.50.50.60">
    <property type="entry name" value="FAD/NAD(P)-binding domain"/>
    <property type="match status" value="2"/>
</dbReference>
<keyword evidence="2 6" id="KW-0285">Flavoprotein</keyword>
<evidence type="ECO:0000256" key="7">
    <source>
        <dbReference type="SAM" id="Phobius"/>
    </source>
</evidence>
<dbReference type="AlphaFoldDB" id="A0AAP0BL98"/>
<proteinExistence type="inferred from homology"/>
<keyword evidence="7" id="KW-0472">Membrane</keyword>
<name>A0AAP0BL98_9ASPA</name>
<comment type="cofactor">
    <cofactor evidence="6">
        <name>FAD</name>
        <dbReference type="ChEBI" id="CHEBI:57692"/>
    </cofactor>
</comment>
<reference evidence="8 9" key="1">
    <citation type="journal article" date="2022" name="Nat. Plants">
        <title>Genomes of leafy and leafless Platanthera orchids illuminate the evolution of mycoheterotrophy.</title>
        <authorList>
            <person name="Li M.H."/>
            <person name="Liu K.W."/>
            <person name="Li Z."/>
            <person name="Lu H.C."/>
            <person name="Ye Q.L."/>
            <person name="Zhang D."/>
            <person name="Wang J.Y."/>
            <person name="Li Y.F."/>
            <person name="Zhong Z.M."/>
            <person name="Liu X."/>
            <person name="Yu X."/>
            <person name="Liu D.K."/>
            <person name="Tu X.D."/>
            <person name="Liu B."/>
            <person name="Hao Y."/>
            <person name="Liao X.Y."/>
            <person name="Jiang Y.T."/>
            <person name="Sun W.H."/>
            <person name="Chen J."/>
            <person name="Chen Y.Q."/>
            <person name="Ai Y."/>
            <person name="Zhai J.W."/>
            <person name="Wu S.S."/>
            <person name="Zhou Z."/>
            <person name="Hsiao Y.Y."/>
            <person name="Wu W.L."/>
            <person name="Chen Y.Y."/>
            <person name="Lin Y.F."/>
            <person name="Hsu J.L."/>
            <person name="Li C.Y."/>
            <person name="Wang Z.W."/>
            <person name="Zhao X."/>
            <person name="Zhong W.Y."/>
            <person name="Ma X.K."/>
            <person name="Ma L."/>
            <person name="Huang J."/>
            <person name="Chen G.Z."/>
            <person name="Huang M.Z."/>
            <person name="Huang L."/>
            <person name="Peng D.H."/>
            <person name="Luo Y.B."/>
            <person name="Zou S.Q."/>
            <person name="Chen S.P."/>
            <person name="Lan S."/>
            <person name="Tsai W.C."/>
            <person name="Van de Peer Y."/>
            <person name="Liu Z.J."/>
        </authorList>
    </citation>
    <scope>NUCLEOTIDE SEQUENCE [LARGE SCALE GENOMIC DNA]</scope>
    <source>
        <strain evidence="8">Lor287</strain>
    </source>
</reference>
<evidence type="ECO:0000256" key="4">
    <source>
        <dbReference type="ARBA" id="ARBA00022857"/>
    </source>
</evidence>
<sequence>MENKRVCIVGAGVSGLAVCKQLLARGFRPVVFEAGPTVGGVWRHTPASTRLQTARWDYEFSDFRWPETVTEVLPNHEQVMEYLESYAHRFDLLRHVRFGEKVVGVEYVGVTEEEMKAWDLWSGTGGAFGGGRRGVWHVTVQREDEPVQVHVMDFLILCIGIFSGLPNIPTFPKNKGHEVFKGKVIHFMDYSNMESTAAAELVKGKRVIVVGYLKSALDIAAECANINGSKYPCTMIIRSKRWNVNTFLAWGIPIHYMFFSRFSELLRHKPGEGLMLSLIATLLSPLLWIFAKFTESYLLKTIPMKKYEMVPKQRFFEDVFGGQISLFPENFYEKVEEGSIILKPSKTFEFYKDGILAEGETTPMETDLVIYATGFKGDQKIRNIFFSPWFQEIVGGTDTPIPLYRDIIHPHIPQMAIIGYKEGISGIFTSELRARWLACFLDDGIVLPSRRSMEKDITEWDEFYKKYACGSRKFYRRSSIIPFHTWYHDQLCKDMGSNPRRKKGFLKDLFVPYSPADYAGLEFEKKK</sequence>